<reference evidence="1" key="1">
    <citation type="journal article" date="2021" name="bioRxiv">
        <title>Whole Genome Assembly and Annotation of Northern Wild Rice, Zizania palustris L., Supports a Whole Genome Duplication in the Zizania Genus.</title>
        <authorList>
            <person name="Haas M."/>
            <person name="Kono T."/>
            <person name="Macchietto M."/>
            <person name="Millas R."/>
            <person name="McGilp L."/>
            <person name="Shao M."/>
            <person name="Duquette J."/>
            <person name="Hirsch C.N."/>
            <person name="Kimball J."/>
        </authorList>
    </citation>
    <scope>NUCLEOTIDE SEQUENCE</scope>
    <source>
        <tissue evidence="1">Fresh leaf tissue</tissue>
    </source>
</reference>
<sequence>MASANAKKRVQKLGSKESTAMSAVSSFRVLPRLHKAEAFGPVASKGDTYALVSCSLIGRGWRVAASACDPVDSSPNPP</sequence>
<evidence type="ECO:0000313" key="1">
    <source>
        <dbReference type="EMBL" id="KAG8073976.1"/>
    </source>
</evidence>
<gene>
    <name evidence="1" type="ORF">GUJ93_ZPchr0006g45898</name>
</gene>
<dbReference type="AlphaFoldDB" id="A0A8J5SDW4"/>
<evidence type="ECO:0000313" key="2">
    <source>
        <dbReference type="Proteomes" id="UP000729402"/>
    </source>
</evidence>
<keyword evidence="2" id="KW-1185">Reference proteome</keyword>
<comment type="caution">
    <text evidence="1">The sequence shown here is derived from an EMBL/GenBank/DDBJ whole genome shotgun (WGS) entry which is preliminary data.</text>
</comment>
<dbReference type="Proteomes" id="UP000729402">
    <property type="component" value="Unassembled WGS sequence"/>
</dbReference>
<reference evidence="1" key="2">
    <citation type="submission" date="2021-02" db="EMBL/GenBank/DDBJ databases">
        <authorList>
            <person name="Kimball J.A."/>
            <person name="Haas M.W."/>
            <person name="Macchietto M."/>
            <person name="Kono T."/>
            <person name="Duquette J."/>
            <person name="Shao M."/>
        </authorList>
    </citation>
    <scope>NUCLEOTIDE SEQUENCE</scope>
    <source>
        <tissue evidence="1">Fresh leaf tissue</tissue>
    </source>
</reference>
<dbReference type="EMBL" id="JAAALK010000283">
    <property type="protein sequence ID" value="KAG8073976.1"/>
    <property type="molecule type" value="Genomic_DNA"/>
</dbReference>
<accession>A0A8J5SDW4</accession>
<organism evidence="1 2">
    <name type="scientific">Zizania palustris</name>
    <name type="common">Northern wild rice</name>
    <dbReference type="NCBI Taxonomy" id="103762"/>
    <lineage>
        <taxon>Eukaryota</taxon>
        <taxon>Viridiplantae</taxon>
        <taxon>Streptophyta</taxon>
        <taxon>Embryophyta</taxon>
        <taxon>Tracheophyta</taxon>
        <taxon>Spermatophyta</taxon>
        <taxon>Magnoliopsida</taxon>
        <taxon>Liliopsida</taxon>
        <taxon>Poales</taxon>
        <taxon>Poaceae</taxon>
        <taxon>BOP clade</taxon>
        <taxon>Oryzoideae</taxon>
        <taxon>Oryzeae</taxon>
        <taxon>Zizaniinae</taxon>
        <taxon>Zizania</taxon>
    </lineage>
</organism>
<proteinExistence type="predicted"/>
<name>A0A8J5SDW4_ZIZPA</name>
<protein>
    <submittedName>
        <fullName evidence="1">Uncharacterized protein</fullName>
    </submittedName>
</protein>